<dbReference type="Proteomes" id="UP000033648">
    <property type="component" value="Unassembled WGS sequence"/>
</dbReference>
<evidence type="ECO:0008006" key="4">
    <source>
        <dbReference type="Google" id="ProtNLM"/>
    </source>
</evidence>
<feature type="transmembrane region" description="Helical" evidence="1">
    <location>
        <begin position="202"/>
        <end position="220"/>
    </location>
</feature>
<keyword evidence="1" id="KW-1133">Transmembrane helix</keyword>
<feature type="transmembrane region" description="Helical" evidence="1">
    <location>
        <begin position="147"/>
        <end position="165"/>
    </location>
</feature>
<dbReference type="PATRIC" id="fig|1684.4.peg.216"/>
<evidence type="ECO:0000256" key="1">
    <source>
        <dbReference type="SAM" id="Phobius"/>
    </source>
</evidence>
<reference evidence="2 3" key="1">
    <citation type="submission" date="2014-12" db="EMBL/GenBank/DDBJ databases">
        <title>Comparative genomics of the lactic acid bacteria isolated from the honey bee gut.</title>
        <authorList>
            <person name="Ellegaard K.M."/>
            <person name="Tamarit D."/>
            <person name="Javelind E."/>
            <person name="Olofsson T."/>
            <person name="Andersson S.G."/>
            <person name="Vasquez A."/>
        </authorList>
    </citation>
    <scope>NUCLEOTIDE SEQUENCE [LARGE SCALE GENOMIC DNA]</scope>
    <source>
        <strain evidence="2 3">Bin2</strain>
    </source>
</reference>
<dbReference type="Pfam" id="PF20176">
    <property type="entry name" value="DUF6541"/>
    <property type="match status" value="1"/>
</dbReference>
<name>A0A0F4L1G2_9BIFI</name>
<feature type="transmembrane region" description="Helical" evidence="1">
    <location>
        <begin position="118"/>
        <end position="140"/>
    </location>
</feature>
<evidence type="ECO:0000313" key="2">
    <source>
        <dbReference type="EMBL" id="KJY52505.1"/>
    </source>
</evidence>
<dbReference type="AlphaFoldDB" id="A0A0F4L1G2"/>
<dbReference type="EMBL" id="JWME01000004">
    <property type="protein sequence ID" value="KJY52505.1"/>
    <property type="molecule type" value="Genomic_DNA"/>
</dbReference>
<organism evidence="2 3">
    <name type="scientific">Bifidobacterium asteroides</name>
    <dbReference type="NCBI Taxonomy" id="1684"/>
    <lineage>
        <taxon>Bacteria</taxon>
        <taxon>Bacillati</taxon>
        <taxon>Actinomycetota</taxon>
        <taxon>Actinomycetes</taxon>
        <taxon>Bifidobacteriales</taxon>
        <taxon>Bifidobacteriaceae</taxon>
        <taxon>Bifidobacterium</taxon>
    </lineage>
</organism>
<gene>
    <name evidence="2" type="ORF">JF69_01980</name>
</gene>
<feature type="transmembrane region" description="Helical" evidence="1">
    <location>
        <begin position="278"/>
        <end position="298"/>
    </location>
</feature>
<proteinExistence type="predicted"/>
<keyword evidence="1" id="KW-0472">Membrane</keyword>
<accession>A0A0F4L1G2</accession>
<keyword evidence="1" id="KW-0812">Transmembrane</keyword>
<feature type="transmembrane region" description="Helical" evidence="1">
    <location>
        <begin position="444"/>
        <end position="464"/>
    </location>
</feature>
<dbReference type="InterPro" id="IPR046671">
    <property type="entry name" value="DUF6541"/>
</dbReference>
<feature type="transmembrane region" description="Helical" evidence="1">
    <location>
        <begin position="404"/>
        <end position="423"/>
    </location>
</feature>
<comment type="caution">
    <text evidence="2">The sequence shown here is derived from an EMBL/GenBank/DDBJ whole genome shotgun (WGS) entry which is preliminary data.</text>
</comment>
<protein>
    <recommendedName>
        <fullName evidence="4">Transmembrane protein alanine and leucine rich</fullName>
    </recommendedName>
</protein>
<feature type="transmembrane region" description="Helical" evidence="1">
    <location>
        <begin position="333"/>
        <end position="357"/>
    </location>
</feature>
<feature type="transmembrane region" description="Helical" evidence="1">
    <location>
        <begin position="177"/>
        <end position="195"/>
    </location>
</feature>
<dbReference type="OrthoDB" id="3239955at2"/>
<feature type="transmembrane region" description="Helical" evidence="1">
    <location>
        <begin position="240"/>
        <end position="271"/>
    </location>
</feature>
<feature type="transmembrane region" description="Helical" evidence="1">
    <location>
        <begin position="51"/>
        <end position="71"/>
    </location>
</feature>
<feature type="transmembrane region" description="Helical" evidence="1">
    <location>
        <begin position="364"/>
        <end position="384"/>
    </location>
</feature>
<sequence length="647" mass="71627">MDADIRRSRELDQGKVVGSSALVTCPLARDHASCRSADSSSSSVSRLLRHAHIYAGLFGILIALTLVLVWFSRTGDIWSSPIQEIDAPSHYYFIRKLLRNGLSVALTLNPNDSFYPPLFHLLVYGIMRLCALFGIDITIFAGVNLIWIAYAGLIFPVGMLLWTSYFLDGLCTWQRCLLSAAVPILSVISAAFPYWTLSAGPLLAYGLGTALLPFALYAGLRLMDAVTAEREDGSRHILQWAIVNILFGLLIILAHPRVAFTYLVLIGFFVLFRLPWRWILAALGGLGVAVLLFALYVMRRDHGKDFLHPSNWFHTYQPTRSLSEAFRIVITDFLPGISGLAMAVCLVLSIVSALALSGRRFKDGLALVLSYVLIGVIFVCAAAVKGPLANVLTAAWYRGETRPLTMIPLGVVPLLVFGMRCLFQYRPDTNKRSFVSTLYREYGSNFVVVLLLVCLTAAACFFNPTREAVASSVARNTGFTKTDQSEQLTDWKRQVLSQVNQLVGPHSTVIADPLNGSMYGMTLYGMDMLYPVYNPMDTKNGKVFGQVEHAFASGDPKLMLSTICPVTTSYDRGADNRTATPTNKYLLTMGDQASDLQMFTYKAQYYPFHNQALFDRYIKSGALQKIKDFGSPAGGSQPWELYRLSCS</sequence>
<evidence type="ECO:0000313" key="3">
    <source>
        <dbReference type="Proteomes" id="UP000033648"/>
    </source>
</evidence>